<reference evidence="2" key="2">
    <citation type="submission" date="2021-08" db="EMBL/GenBank/DDBJ databases">
        <authorList>
            <person name="Tani A."/>
            <person name="Ola A."/>
            <person name="Ogura Y."/>
            <person name="Katsura K."/>
            <person name="Hayashi T."/>
        </authorList>
    </citation>
    <scope>NUCLEOTIDE SEQUENCE</scope>
    <source>
        <strain evidence="2">DSM 17168</strain>
    </source>
</reference>
<feature type="signal peptide" evidence="1">
    <location>
        <begin position="1"/>
        <end position="27"/>
    </location>
</feature>
<gene>
    <name evidence="2" type="ORF">GMJLKIPL_2466</name>
</gene>
<proteinExistence type="predicted"/>
<comment type="caution">
    <text evidence="2">The sequence shown here is derived from an EMBL/GenBank/DDBJ whole genome shotgun (WGS) entry which is preliminary data.</text>
</comment>
<organism evidence="2 3">
    <name type="scientific">Methylobacterium isbiliense</name>
    <dbReference type="NCBI Taxonomy" id="315478"/>
    <lineage>
        <taxon>Bacteria</taxon>
        <taxon>Pseudomonadati</taxon>
        <taxon>Pseudomonadota</taxon>
        <taxon>Alphaproteobacteria</taxon>
        <taxon>Hyphomicrobiales</taxon>
        <taxon>Methylobacteriaceae</taxon>
        <taxon>Methylobacterium</taxon>
    </lineage>
</organism>
<sequence length="123" mass="12464">MQRSHSMLLVPLAVVLASGLSSGGARAGDAEALRFARDLGVAIGGATACGLSAARASATGRKGLEFARTEGPGVPAARLEAVHAEAVRAAALDQVNGRNPPCADVIRAYKGLEDQLTVPGAYR</sequence>
<accession>A0ABQ4SFF8</accession>
<keyword evidence="1" id="KW-0732">Signal</keyword>
<dbReference type="Proteomes" id="UP001055153">
    <property type="component" value="Unassembled WGS sequence"/>
</dbReference>
<evidence type="ECO:0000256" key="1">
    <source>
        <dbReference type="SAM" id="SignalP"/>
    </source>
</evidence>
<feature type="chain" id="PRO_5046691634" evidence="1">
    <location>
        <begin position="28"/>
        <end position="123"/>
    </location>
</feature>
<evidence type="ECO:0000313" key="3">
    <source>
        <dbReference type="Proteomes" id="UP001055153"/>
    </source>
</evidence>
<dbReference type="EMBL" id="BPQQ01000028">
    <property type="protein sequence ID" value="GJE00543.1"/>
    <property type="molecule type" value="Genomic_DNA"/>
</dbReference>
<reference evidence="2" key="1">
    <citation type="journal article" date="2021" name="Front. Microbiol.">
        <title>Comprehensive Comparative Genomics and Phenotyping of Methylobacterium Species.</title>
        <authorList>
            <person name="Alessa O."/>
            <person name="Ogura Y."/>
            <person name="Fujitani Y."/>
            <person name="Takami H."/>
            <person name="Hayashi T."/>
            <person name="Sahin N."/>
            <person name="Tani A."/>
        </authorList>
    </citation>
    <scope>NUCLEOTIDE SEQUENCE</scope>
    <source>
        <strain evidence="2">DSM 17168</strain>
    </source>
</reference>
<name>A0ABQ4SFF8_9HYPH</name>
<keyword evidence="3" id="KW-1185">Reference proteome</keyword>
<protein>
    <submittedName>
        <fullName evidence="2">Uncharacterized protein</fullName>
    </submittedName>
</protein>
<evidence type="ECO:0000313" key="2">
    <source>
        <dbReference type="EMBL" id="GJE00543.1"/>
    </source>
</evidence>